<feature type="transmembrane region" description="Helical" evidence="1">
    <location>
        <begin position="29"/>
        <end position="47"/>
    </location>
</feature>
<sequence>MYMYTPKAELFNDCPSFELLNSTAPIGRFTWFFFMAFVMPFDVIVIISETTKILWNYLKRPWPKSINWQNGSGVSHKKRSACNLMLKLNRPSDTLNNKNEIYSSLSLLTIPLDAP</sequence>
<keyword evidence="1" id="KW-0472">Membrane</keyword>
<dbReference type="AlphaFoldDB" id="A0A1A9WXU5"/>
<name>A0A1A9WXU5_9MUSC</name>
<keyword evidence="1" id="KW-1133">Transmembrane helix</keyword>
<protein>
    <submittedName>
        <fullName evidence="2">Uncharacterized protein</fullName>
    </submittedName>
</protein>
<evidence type="ECO:0000313" key="2">
    <source>
        <dbReference type="EnsemblMetazoa" id="GBRI036583-PA"/>
    </source>
</evidence>
<keyword evidence="3" id="KW-1185">Reference proteome</keyword>
<accession>A0A1A9WXU5</accession>
<evidence type="ECO:0000256" key="1">
    <source>
        <dbReference type="SAM" id="Phobius"/>
    </source>
</evidence>
<dbReference type="VEuPathDB" id="VectorBase:GBRI036583"/>
<reference evidence="3" key="1">
    <citation type="submission" date="2014-03" db="EMBL/GenBank/DDBJ databases">
        <authorList>
            <person name="Aksoy S."/>
            <person name="Warren W."/>
            <person name="Wilson R.K."/>
        </authorList>
    </citation>
    <scope>NUCLEOTIDE SEQUENCE [LARGE SCALE GENOMIC DNA]</scope>
    <source>
        <strain evidence="3">IAEA</strain>
    </source>
</reference>
<evidence type="ECO:0000313" key="3">
    <source>
        <dbReference type="Proteomes" id="UP000091820"/>
    </source>
</evidence>
<organism evidence="2 3">
    <name type="scientific">Glossina brevipalpis</name>
    <dbReference type="NCBI Taxonomy" id="37001"/>
    <lineage>
        <taxon>Eukaryota</taxon>
        <taxon>Metazoa</taxon>
        <taxon>Ecdysozoa</taxon>
        <taxon>Arthropoda</taxon>
        <taxon>Hexapoda</taxon>
        <taxon>Insecta</taxon>
        <taxon>Pterygota</taxon>
        <taxon>Neoptera</taxon>
        <taxon>Endopterygota</taxon>
        <taxon>Diptera</taxon>
        <taxon>Brachycera</taxon>
        <taxon>Muscomorpha</taxon>
        <taxon>Hippoboscoidea</taxon>
        <taxon>Glossinidae</taxon>
        <taxon>Glossina</taxon>
    </lineage>
</organism>
<keyword evidence="1" id="KW-0812">Transmembrane</keyword>
<proteinExistence type="predicted"/>
<dbReference type="Proteomes" id="UP000091820">
    <property type="component" value="Unassembled WGS sequence"/>
</dbReference>
<reference evidence="2" key="2">
    <citation type="submission" date="2020-05" db="UniProtKB">
        <authorList>
            <consortium name="EnsemblMetazoa"/>
        </authorList>
    </citation>
    <scope>IDENTIFICATION</scope>
    <source>
        <strain evidence="2">IAEA</strain>
    </source>
</reference>
<dbReference type="EnsemblMetazoa" id="GBRI036583-RA">
    <property type="protein sequence ID" value="GBRI036583-PA"/>
    <property type="gene ID" value="GBRI036583"/>
</dbReference>